<dbReference type="Gene3D" id="3.30.160.60">
    <property type="entry name" value="Classic Zinc Finger"/>
    <property type="match status" value="2"/>
</dbReference>
<dbReference type="InterPro" id="IPR013087">
    <property type="entry name" value="Znf_C2H2_type"/>
</dbReference>
<name>A0A9Q8P6Z3_PASFU</name>
<dbReference type="Proteomes" id="UP000756132">
    <property type="component" value="Chromosome 3"/>
</dbReference>
<keyword evidence="4 7" id="KW-0863">Zinc-finger</keyword>
<dbReference type="RefSeq" id="XP_047760011.1">
    <property type="nucleotide sequence ID" value="XM_047907773.1"/>
</dbReference>
<proteinExistence type="predicted"/>
<dbReference type="PROSITE" id="PS50157">
    <property type="entry name" value="ZINC_FINGER_C2H2_2"/>
    <property type="match status" value="2"/>
</dbReference>
<dbReference type="GO" id="GO:0005634">
    <property type="term" value="C:nucleus"/>
    <property type="evidence" value="ECO:0007669"/>
    <property type="project" value="UniProtKB-SubCell"/>
</dbReference>
<reference evidence="10" key="1">
    <citation type="submission" date="2021-12" db="EMBL/GenBank/DDBJ databases">
        <authorList>
            <person name="Zaccaron A."/>
            <person name="Stergiopoulos I."/>
        </authorList>
    </citation>
    <scope>NUCLEOTIDE SEQUENCE</scope>
    <source>
        <strain evidence="10">Race5_Kim</strain>
    </source>
</reference>
<evidence type="ECO:0000256" key="1">
    <source>
        <dbReference type="ARBA" id="ARBA00004123"/>
    </source>
</evidence>
<keyword evidence="3" id="KW-0677">Repeat</keyword>
<dbReference type="SMART" id="SM00355">
    <property type="entry name" value="ZnF_C2H2"/>
    <property type="match status" value="2"/>
</dbReference>
<accession>A0A9Q8P6Z3</accession>
<evidence type="ECO:0000256" key="5">
    <source>
        <dbReference type="ARBA" id="ARBA00022833"/>
    </source>
</evidence>
<evidence type="ECO:0000256" key="4">
    <source>
        <dbReference type="ARBA" id="ARBA00022771"/>
    </source>
</evidence>
<dbReference type="Pfam" id="PF00096">
    <property type="entry name" value="zf-C2H2"/>
    <property type="match status" value="1"/>
</dbReference>
<feature type="domain" description="C2H2-type" evidence="9">
    <location>
        <begin position="245"/>
        <end position="273"/>
    </location>
</feature>
<dbReference type="GO" id="GO:0008270">
    <property type="term" value="F:zinc ion binding"/>
    <property type="evidence" value="ECO:0007669"/>
    <property type="project" value="UniProtKB-KW"/>
</dbReference>
<evidence type="ECO:0000259" key="9">
    <source>
        <dbReference type="PROSITE" id="PS50157"/>
    </source>
</evidence>
<sequence>MEPDTLSPHNDNTEEPRSDGCENMSCVREAPRATDTIHGTLSVNLHLTTAFHPSGAAESHSYTPAGVVQDATDGNGPSDAMSFRPYSSAYTDQQAAGLRMGAEPPIVIPANDSSGAMDLSHIYPGDGPHNFDFDAFLAAQPEVQDTSEELPHQENRPNPPGASSGAGHTAIEPPDAAPLARDQANDTLGPMDVASLDIGDVLDDFDFDVFLNGGDSYQCDQCSQRFDHDLDLKRHERIHLAIKPFPCTRCEKSFSRKDALARHLLVKECGTEAVSID</sequence>
<protein>
    <recommendedName>
        <fullName evidence="9">C2H2-type domain-containing protein</fullName>
    </recommendedName>
</protein>
<evidence type="ECO:0000256" key="6">
    <source>
        <dbReference type="ARBA" id="ARBA00023242"/>
    </source>
</evidence>
<feature type="region of interest" description="Disordered" evidence="8">
    <location>
        <begin position="144"/>
        <end position="188"/>
    </location>
</feature>
<dbReference type="PANTHER" id="PTHR24394">
    <property type="entry name" value="ZINC FINGER PROTEIN"/>
    <property type="match status" value="1"/>
</dbReference>
<evidence type="ECO:0000313" key="10">
    <source>
        <dbReference type="EMBL" id="UJO15645.1"/>
    </source>
</evidence>
<gene>
    <name evidence="10" type="ORF">CLAFUR5_08625</name>
</gene>
<dbReference type="SUPFAM" id="SSF57667">
    <property type="entry name" value="beta-beta-alpha zinc fingers"/>
    <property type="match status" value="1"/>
</dbReference>
<dbReference type="AlphaFoldDB" id="A0A9Q8P6Z3"/>
<feature type="compositionally biased region" description="Basic and acidic residues" evidence="8">
    <location>
        <begin position="11"/>
        <end position="20"/>
    </location>
</feature>
<feature type="region of interest" description="Disordered" evidence="8">
    <location>
        <begin position="55"/>
        <end position="75"/>
    </location>
</feature>
<keyword evidence="5" id="KW-0862">Zinc</keyword>
<dbReference type="PANTHER" id="PTHR24394:SF44">
    <property type="entry name" value="ZINC FINGER PROTEIN 271-LIKE"/>
    <property type="match status" value="1"/>
</dbReference>
<dbReference type="KEGG" id="ffu:CLAFUR5_08625"/>
<feature type="domain" description="C2H2-type" evidence="9">
    <location>
        <begin position="217"/>
        <end position="244"/>
    </location>
</feature>
<dbReference type="FunFam" id="3.30.160.60:FF:000100">
    <property type="entry name" value="Zinc finger 45-like"/>
    <property type="match status" value="1"/>
</dbReference>
<feature type="region of interest" description="Disordered" evidence="8">
    <location>
        <begin position="1"/>
        <end position="23"/>
    </location>
</feature>
<dbReference type="PROSITE" id="PS00028">
    <property type="entry name" value="ZINC_FINGER_C2H2_1"/>
    <property type="match status" value="1"/>
</dbReference>
<dbReference type="GO" id="GO:0000981">
    <property type="term" value="F:DNA-binding transcription factor activity, RNA polymerase II-specific"/>
    <property type="evidence" value="ECO:0007669"/>
    <property type="project" value="TreeGrafter"/>
</dbReference>
<organism evidence="10 11">
    <name type="scientific">Passalora fulva</name>
    <name type="common">Tomato leaf mold</name>
    <name type="synonym">Cladosporium fulvum</name>
    <dbReference type="NCBI Taxonomy" id="5499"/>
    <lineage>
        <taxon>Eukaryota</taxon>
        <taxon>Fungi</taxon>
        <taxon>Dikarya</taxon>
        <taxon>Ascomycota</taxon>
        <taxon>Pezizomycotina</taxon>
        <taxon>Dothideomycetes</taxon>
        <taxon>Dothideomycetidae</taxon>
        <taxon>Mycosphaerellales</taxon>
        <taxon>Mycosphaerellaceae</taxon>
        <taxon>Fulvia</taxon>
    </lineage>
</organism>
<reference evidence="10" key="2">
    <citation type="journal article" date="2022" name="Microb. Genom.">
        <title>A chromosome-scale genome assembly of the tomato pathogen Cladosporium fulvum reveals a compartmentalized genome architecture and the presence of a dispensable chromosome.</title>
        <authorList>
            <person name="Zaccaron A.Z."/>
            <person name="Chen L.H."/>
            <person name="Samaras A."/>
            <person name="Stergiopoulos I."/>
        </authorList>
    </citation>
    <scope>NUCLEOTIDE SEQUENCE</scope>
    <source>
        <strain evidence="10">Race5_Kim</strain>
    </source>
</reference>
<dbReference type="EMBL" id="CP090165">
    <property type="protein sequence ID" value="UJO15645.1"/>
    <property type="molecule type" value="Genomic_DNA"/>
</dbReference>
<dbReference type="InterPro" id="IPR036236">
    <property type="entry name" value="Znf_C2H2_sf"/>
</dbReference>
<evidence type="ECO:0000256" key="2">
    <source>
        <dbReference type="ARBA" id="ARBA00022723"/>
    </source>
</evidence>
<keyword evidence="2" id="KW-0479">Metal-binding</keyword>
<keyword evidence="6" id="KW-0539">Nucleus</keyword>
<comment type="subcellular location">
    <subcellularLocation>
        <location evidence="1">Nucleus</location>
    </subcellularLocation>
</comment>
<evidence type="ECO:0000256" key="8">
    <source>
        <dbReference type="SAM" id="MobiDB-lite"/>
    </source>
</evidence>
<evidence type="ECO:0000256" key="7">
    <source>
        <dbReference type="PROSITE-ProRule" id="PRU00042"/>
    </source>
</evidence>
<evidence type="ECO:0000313" key="11">
    <source>
        <dbReference type="Proteomes" id="UP000756132"/>
    </source>
</evidence>
<dbReference type="GeneID" id="71988503"/>
<keyword evidence="11" id="KW-1185">Reference proteome</keyword>
<dbReference type="OrthoDB" id="8922241at2759"/>
<evidence type="ECO:0000256" key="3">
    <source>
        <dbReference type="ARBA" id="ARBA00022737"/>
    </source>
</evidence>